<dbReference type="InterPro" id="IPR050708">
    <property type="entry name" value="T6SS_VgrG/RHS"/>
</dbReference>
<proteinExistence type="predicted"/>
<feature type="non-terminal residue" evidence="1">
    <location>
        <position position="1"/>
    </location>
</feature>
<evidence type="ECO:0000313" key="2">
    <source>
        <dbReference type="Proteomes" id="UP001556220"/>
    </source>
</evidence>
<dbReference type="Proteomes" id="UP001556220">
    <property type="component" value="Unassembled WGS sequence"/>
</dbReference>
<dbReference type="NCBIfam" id="TIGR03696">
    <property type="entry name" value="Rhs_assc_core"/>
    <property type="match status" value="1"/>
</dbReference>
<comment type="caution">
    <text evidence="1">The sequence shown here is derived from an EMBL/GenBank/DDBJ whole genome shotgun (WGS) entry which is preliminary data.</text>
</comment>
<organism evidence="1 2">
    <name type="scientific">Rhodanobacter lycopersici</name>
    <dbReference type="NCBI Taxonomy" id="3162487"/>
    <lineage>
        <taxon>Bacteria</taxon>
        <taxon>Pseudomonadati</taxon>
        <taxon>Pseudomonadota</taxon>
        <taxon>Gammaproteobacteria</taxon>
        <taxon>Lysobacterales</taxon>
        <taxon>Rhodanobacteraceae</taxon>
        <taxon>Rhodanobacter</taxon>
    </lineage>
</organism>
<dbReference type="EMBL" id="JBFOHK010000002">
    <property type="protein sequence ID" value="MEW9572358.1"/>
    <property type="molecule type" value="Genomic_DNA"/>
</dbReference>
<dbReference type="InterPro" id="IPR022385">
    <property type="entry name" value="Rhs_assc_core"/>
</dbReference>
<gene>
    <name evidence="1" type="ORF">ABQJ54_11410</name>
</gene>
<evidence type="ECO:0000313" key="1">
    <source>
        <dbReference type="EMBL" id="MEW9572358.1"/>
    </source>
</evidence>
<sequence>SGTTVWQWAYAGNPWGELDPTSTTGYTYNLRFPGQYYDVETGLMYNGARYFDSARGGFDQPDPSGFNGGIDLYVYGLNNPLMYVDPSGLSPPGVPPPMGPFLPPPWAELELPRTPEGFPEPLTPAACVAAYSREKDATAEFEIDQLNECATDIPNPDDPNGPVMCRVNVGAMWSAADYVAGRHLKQCVASCK</sequence>
<dbReference type="RefSeq" id="WP_367854405.1">
    <property type="nucleotide sequence ID" value="NZ_JBFOHK010000002.1"/>
</dbReference>
<keyword evidence="2" id="KW-1185">Reference proteome</keyword>
<dbReference type="PANTHER" id="PTHR32305">
    <property type="match status" value="1"/>
</dbReference>
<accession>A0ABV3QEU1</accession>
<dbReference type="PRINTS" id="PR00394">
    <property type="entry name" value="RHSPROTEIN"/>
</dbReference>
<dbReference type="Gene3D" id="2.180.10.10">
    <property type="entry name" value="RHS repeat-associated core"/>
    <property type="match status" value="1"/>
</dbReference>
<protein>
    <submittedName>
        <fullName evidence="1">RHS repeat-associated core domain-containing protein</fullName>
    </submittedName>
</protein>
<reference evidence="1 2" key="1">
    <citation type="submission" date="2024-06" db="EMBL/GenBank/DDBJ databases">
        <authorList>
            <person name="Woo H."/>
        </authorList>
    </citation>
    <scope>NUCLEOTIDE SEQUENCE [LARGE SCALE GENOMIC DNA]</scope>
    <source>
        <strain evidence="1 2">Si-c</strain>
    </source>
</reference>
<name>A0ABV3QEU1_9GAMM</name>
<dbReference type="PANTHER" id="PTHR32305:SF15">
    <property type="entry name" value="PROTEIN RHSA-RELATED"/>
    <property type="match status" value="1"/>
</dbReference>